<proteinExistence type="predicted"/>
<dbReference type="InterPro" id="IPR012347">
    <property type="entry name" value="Ferritin-like"/>
</dbReference>
<dbReference type="EMBL" id="JBHMAG010000017">
    <property type="protein sequence ID" value="MFB9754971.1"/>
    <property type="molecule type" value="Genomic_DNA"/>
</dbReference>
<dbReference type="Proteomes" id="UP001589619">
    <property type="component" value="Unassembled WGS sequence"/>
</dbReference>
<comment type="caution">
    <text evidence="1">The sequence shown here is derived from an EMBL/GenBank/DDBJ whole genome shotgun (WGS) entry which is preliminary data.</text>
</comment>
<sequence>MGILSGNPKHEPLHEGEVFFLWSMSSNAKNAVSCYQTYLNHAGDKELVKLLEDLADQARKEHQDCDRLLVDNGIVPSPTLPEKPRANPEAIPVGARFTDAEIATVISTDHAVGLAACSQAMGSSMREDVGALFAKFHAAKAIIGLRLLRLNKNKGWMTPPPLNRQQFEPVEA</sequence>
<dbReference type="InterPro" id="IPR021617">
    <property type="entry name" value="DUF3231"/>
</dbReference>
<dbReference type="Pfam" id="PF11553">
    <property type="entry name" value="DUF3231"/>
    <property type="match status" value="1"/>
</dbReference>
<protein>
    <submittedName>
        <fullName evidence="1">DUF3231 family protein</fullName>
    </submittedName>
</protein>
<keyword evidence="2" id="KW-1185">Reference proteome</keyword>
<evidence type="ECO:0000313" key="1">
    <source>
        <dbReference type="EMBL" id="MFB9754971.1"/>
    </source>
</evidence>
<dbReference type="RefSeq" id="WP_344909086.1">
    <property type="nucleotide sequence ID" value="NZ_BAAAYO010000007.1"/>
</dbReference>
<gene>
    <name evidence="1" type="ORF">ACFFNY_25640</name>
</gene>
<dbReference type="Gene3D" id="1.20.1260.10">
    <property type="match status" value="1"/>
</dbReference>
<evidence type="ECO:0000313" key="2">
    <source>
        <dbReference type="Proteomes" id="UP001589619"/>
    </source>
</evidence>
<reference evidence="1 2" key="1">
    <citation type="submission" date="2024-09" db="EMBL/GenBank/DDBJ databases">
        <authorList>
            <person name="Sun Q."/>
            <person name="Mori K."/>
        </authorList>
    </citation>
    <scope>NUCLEOTIDE SEQUENCE [LARGE SCALE GENOMIC DNA]</scope>
    <source>
        <strain evidence="1 2">JCM 12520</strain>
    </source>
</reference>
<accession>A0ABV5W413</accession>
<name>A0ABV5W413_9BACL</name>
<organism evidence="1 2">
    <name type="scientific">Paenibacillus hodogayensis</name>
    <dbReference type="NCBI Taxonomy" id="279208"/>
    <lineage>
        <taxon>Bacteria</taxon>
        <taxon>Bacillati</taxon>
        <taxon>Bacillota</taxon>
        <taxon>Bacilli</taxon>
        <taxon>Bacillales</taxon>
        <taxon>Paenibacillaceae</taxon>
        <taxon>Paenibacillus</taxon>
    </lineage>
</organism>